<reference evidence="2" key="1">
    <citation type="submission" date="2022-03" db="EMBL/GenBank/DDBJ databases">
        <authorList>
            <person name="Alioto T."/>
            <person name="Alioto T."/>
            <person name="Gomez Garrido J."/>
        </authorList>
    </citation>
    <scope>NUCLEOTIDE SEQUENCE</scope>
</reference>
<organism evidence="2 3">
    <name type="scientific">Pelobates cultripes</name>
    <name type="common">Western spadefoot toad</name>
    <dbReference type="NCBI Taxonomy" id="61616"/>
    <lineage>
        <taxon>Eukaryota</taxon>
        <taxon>Metazoa</taxon>
        <taxon>Chordata</taxon>
        <taxon>Craniata</taxon>
        <taxon>Vertebrata</taxon>
        <taxon>Euteleostomi</taxon>
        <taxon>Amphibia</taxon>
        <taxon>Batrachia</taxon>
        <taxon>Anura</taxon>
        <taxon>Pelobatoidea</taxon>
        <taxon>Pelobatidae</taxon>
        <taxon>Pelobates</taxon>
    </lineage>
</organism>
<evidence type="ECO:0000313" key="2">
    <source>
        <dbReference type="EMBL" id="CAH2246493.1"/>
    </source>
</evidence>
<proteinExistence type="predicted"/>
<evidence type="ECO:0000256" key="1">
    <source>
        <dbReference type="SAM" id="MobiDB-lite"/>
    </source>
</evidence>
<accession>A0AAD1VQQ5</accession>
<dbReference type="AlphaFoldDB" id="A0AAD1VQQ5"/>
<feature type="non-terminal residue" evidence="2">
    <location>
        <position position="1"/>
    </location>
</feature>
<name>A0AAD1VQQ5_PELCU</name>
<keyword evidence="3" id="KW-1185">Reference proteome</keyword>
<feature type="non-terminal residue" evidence="2">
    <location>
        <position position="55"/>
    </location>
</feature>
<dbReference type="EMBL" id="OW240913">
    <property type="protein sequence ID" value="CAH2246493.1"/>
    <property type="molecule type" value="Genomic_DNA"/>
</dbReference>
<sequence length="55" mass="6354">TNERRASSFWKPGSLYYMERVTAENRGHRVGRNSLASAQKKARQKEAIHTRPVLL</sequence>
<feature type="region of interest" description="Disordered" evidence="1">
    <location>
        <begin position="31"/>
        <end position="55"/>
    </location>
</feature>
<protein>
    <submittedName>
        <fullName evidence="2">Uncharacterized protein</fullName>
    </submittedName>
</protein>
<gene>
    <name evidence="2" type="ORF">PECUL_23A029389</name>
</gene>
<dbReference type="Proteomes" id="UP001295444">
    <property type="component" value="Chromosome 02"/>
</dbReference>
<evidence type="ECO:0000313" key="3">
    <source>
        <dbReference type="Proteomes" id="UP001295444"/>
    </source>
</evidence>